<dbReference type="STRING" id="282676.B6F84_01185"/>
<feature type="domain" description="CobE/GbiG C-terminal" evidence="1">
    <location>
        <begin position="211"/>
        <end position="327"/>
    </location>
</feature>
<dbReference type="GO" id="GO:0009236">
    <property type="term" value="P:cobalamin biosynthetic process"/>
    <property type="evidence" value="ECO:0007669"/>
    <property type="project" value="InterPro"/>
</dbReference>
<organism evidence="3 4">
    <name type="scientific">Acidianus manzaensis</name>
    <dbReference type="NCBI Taxonomy" id="282676"/>
    <lineage>
        <taxon>Archaea</taxon>
        <taxon>Thermoproteota</taxon>
        <taxon>Thermoprotei</taxon>
        <taxon>Sulfolobales</taxon>
        <taxon>Sulfolobaceae</taxon>
        <taxon>Acidianus</taxon>
    </lineage>
</organism>
<dbReference type="InterPro" id="IPR036518">
    <property type="entry name" value="CobE/GbiG_C_sf"/>
</dbReference>
<dbReference type="SUPFAM" id="SSF159664">
    <property type="entry name" value="CobE/GbiG C-terminal domain-like"/>
    <property type="match status" value="1"/>
</dbReference>
<dbReference type="SUPFAM" id="SSF159672">
    <property type="entry name" value="CbiG N-terminal domain-like"/>
    <property type="match status" value="1"/>
</dbReference>
<name>A0A1W6JWY4_9CREN</name>
<reference evidence="3 4" key="1">
    <citation type="submission" date="2017-03" db="EMBL/GenBank/DDBJ databases">
        <title>Sulfur activation and transportation mechanism of thermophilic Archaea Acidianus manzaensis YN-25.</title>
        <authorList>
            <person name="Ma Y."/>
            <person name="Yang Y."/>
            <person name="Xia J."/>
        </authorList>
    </citation>
    <scope>NUCLEOTIDE SEQUENCE [LARGE SCALE GENOMIC DNA]</scope>
    <source>
        <strain evidence="3 4">YN-25</strain>
    </source>
</reference>
<dbReference type="InterPro" id="IPR052553">
    <property type="entry name" value="CbiG_hydrolase"/>
</dbReference>
<evidence type="ECO:0000313" key="4">
    <source>
        <dbReference type="Proteomes" id="UP000193404"/>
    </source>
</evidence>
<accession>A0A1W6JWY4</accession>
<evidence type="ECO:0000259" key="1">
    <source>
        <dbReference type="Pfam" id="PF01890"/>
    </source>
</evidence>
<dbReference type="Pfam" id="PF11760">
    <property type="entry name" value="CbiG_N"/>
    <property type="match status" value="1"/>
</dbReference>
<dbReference type="Gene3D" id="3.40.50.11220">
    <property type="match status" value="1"/>
</dbReference>
<dbReference type="AlphaFoldDB" id="A0A1W6JWY4"/>
<dbReference type="EMBL" id="CP020477">
    <property type="protein sequence ID" value="ARM74773.1"/>
    <property type="molecule type" value="Genomic_DNA"/>
</dbReference>
<keyword evidence="4" id="KW-1185">Reference proteome</keyword>
<dbReference type="Gene3D" id="3.30.420.180">
    <property type="entry name" value="CobE/GbiG C-terminal domain"/>
    <property type="match status" value="1"/>
</dbReference>
<dbReference type="InterPro" id="IPR021744">
    <property type="entry name" value="CbiG_N"/>
</dbReference>
<feature type="domain" description="Cobalamin synthesis G N-terminal" evidence="2">
    <location>
        <begin position="45"/>
        <end position="122"/>
    </location>
</feature>
<sequence length="332" mass="36682">MLENVWRGIAIIYASNRDSAEKIYRILRENGVPSSLFPFNQVDFDNVWNCYDGVIFVMALGGVVRTICKYVNKKNLDPPVIAIDDSLNYVIPILGAHWGANDIAKEISEVLNSQLIITTASELKGVTPIEYFAKKMLYKIENVDGVVKVDSTLVKGGKVCILGIDKLPNLNGNYSNNLDEDCESIVLIDNAENEKLKGIKKIDLLLKPIQLSIGIGLKKEASKEKVKEAIYFALHKLNSNLDRVKVISSVKERVSEVSKELGKPFKLVSIDELNSFYDPCLSPQSEKLKEIGIKGVAEISALIAGGKDSTLLMRKIPYEGEVTVAIASYEGD</sequence>
<dbReference type="NCBIfam" id="NF004467">
    <property type="entry name" value="PRK05788.1-5"/>
    <property type="match status" value="1"/>
</dbReference>
<dbReference type="PANTHER" id="PTHR37477">
    <property type="entry name" value="COBALT-PRECORRIN-5A HYDROLASE"/>
    <property type="match status" value="1"/>
</dbReference>
<proteinExistence type="predicted"/>
<dbReference type="Gene3D" id="3.40.1390.40">
    <property type="match status" value="1"/>
</dbReference>
<dbReference type="GeneID" id="41589489"/>
<evidence type="ECO:0000313" key="3">
    <source>
        <dbReference type="EMBL" id="ARM74773.1"/>
    </source>
</evidence>
<dbReference type="InterPro" id="IPR038029">
    <property type="entry name" value="GbiG_N_sf"/>
</dbReference>
<dbReference type="OrthoDB" id="4722at2157"/>
<protein>
    <submittedName>
        <fullName evidence="3">Cobalamin biosynthesis protein CbiG</fullName>
    </submittedName>
</protein>
<dbReference type="PANTHER" id="PTHR37477:SF1">
    <property type="entry name" value="COBALT-PRECORRIN-5A HYDROLASE"/>
    <property type="match status" value="1"/>
</dbReference>
<dbReference type="KEGG" id="aman:B6F84_01185"/>
<dbReference type="InterPro" id="IPR002750">
    <property type="entry name" value="CobE/GbiG_C"/>
</dbReference>
<dbReference type="Pfam" id="PF01890">
    <property type="entry name" value="CbiG_C"/>
    <property type="match status" value="1"/>
</dbReference>
<evidence type="ECO:0000259" key="2">
    <source>
        <dbReference type="Pfam" id="PF11760"/>
    </source>
</evidence>
<dbReference type="Proteomes" id="UP000193404">
    <property type="component" value="Chromosome"/>
</dbReference>
<dbReference type="RefSeq" id="WP_148690524.1">
    <property type="nucleotide sequence ID" value="NZ_CP020477.1"/>
</dbReference>
<gene>
    <name evidence="3" type="ORF">B6F84_01185</name>
</gene>